<dbReference type="InterPro" id="IPR050345">
    <property type="entry name" value="Aliph_Amidase/BUP"/>
</dbReference>
<feature type="domain" description="CN hydrolase" evidence="2">
    <location>
        <begin position="1"/>
        <end position="234"/>
    </location>
</feature>
<dbReference type="Proteomes" id="UP001430679">
    <property type="component" value="Unassembled WGS sequence"/>
</dbReference>
<dbReference type="GO" id="GO:0016787">
    <property type="term" value="F:hydrolase activity"/>
    <property type="evidence" value="ECO:0007669"/>
    <property type="project" value="UniProtKB-KW"/>
</dbReference>
<dbReference type="Gene3D" id="3.60.110.10">
    <property type="entry name" value="Carbon-nitrogen hydrolase"/>
    <property type="match status" value="1"/>
</dbReference>
<dbReference type="PANTHER" id="PTHR43674">
    <property type="entry name" value="NITRILASE C965.09-RELATED"/>
    <property type="match status" value="1"/>
</dbReference>
<name>A0ABS8MM21_9FLAO</name>
<dbReference type="Pfam" id="PF00795">
    <property type="entry name" value="CN_hydrolase"/>
    <property type="match status" value="1"/>
</dbReference>
<reference evidence="3" key="1">
    <citation type="submission" date="2021-11" db="EMBL/GenBank/DDBJ databases">
        <title>Description of novel Flavobacterium species.</title>
        <authorList>
            <person name="Saticioglu I.B."/>
            <person name="Ay H."/>
            <person name="Altun S."/>
            <person name="Duman M."/>
        </authorList>
    </citation>
    <scope>NUCLEOTIDE SEQUENCE</scope>
    <source>
        <strain evidence="3">F-30</strain>
    </source>
</reference>
<organism evidence="3 4">
    <name type="scientific">Flavobacterium piscisymbiosum</name>
    <dbReference type="NCBI Taxonomy" id="2893753"/>
    <lineage>
        <taxon>Bacteria</taxon>
        <taxon>Pseudomonadati</taxon>
        <taxon>Bacteroidota</taxon>
        <taxon>Flavobacteriia</taxon>
        <taxon>Flavobacteriales</taxon>
        <taxon>Flavobacteriaceae</taxon>
        <taxon>Flavobacterium</taxon>
    </lineage>
</organism>
<sequence>MNIAIAQIKPLKGDISANIEKHIKFIELAVSLNANAVFFPELSLTAYEPELAKALATHKDDHRFDVFQEISDLKNITIGVGSPLKTESGIQISMIIFQPNKESISYSKQLLHEDELPYFENGKGQEIIEIDNQKIIPAICYESLQTEHAQKASELGGEIYLASVAKSQNGIEKAFVHYPNIAKKYTMPVLMANCIGECDNFVSVGYSAVWTKEGKLADQLDNKNEGIIIFNTETEKVVKQII</sequence>
<dbReference type="CDD" id="cd07197">
    <property type="entry name" value="nitrilase"/>
    <property type="match status" value="1"/>
</dbReference>
<dbReference type="EMBL" id="JAJJMM010000001">
    <property type="protein sequence ID" value="MCC9066553.1"/>
    <property type="molecule type" value="Genomic_DNA"/>
</dbReference>
<dbReference type="InterPro" id="IPR036526">
    <property type="entry name" value="C-N_Hydrolase_sf"/>
</dbReference>
<evidence type="ECO:0000313" key="3">
    <source>
        <dbReference type="EMBL" id="MCC9066553.1"/>
    </source>
</evidence>
<evidence type="ECO:0000256" key="1">
    <source>
        <dbReference type="ARBA" id="ARBA00022801"/>
    </source>
</evidence>
<proteinExistence type="predicted"/>
<protein>
    <submittedName>
        <fullName evidence="3">Carbon-nitrogen hydrolase family protein</fullName>
    </submittedName>
</protein>
<comment type="caution">
    <text evidence="3">The sequence shown here is derived from an EMBL/GenBank/DDBJ whole genome shotgun (WGS) entry which is preliminary data.</text>
</comment>
<dbReference type="InterPro" id="IPR003010">
    <property type="entry name" value="C-N_Hydrolase"/>
</dbReference>
<dbReference type="PROSITE" id="PS50263">
    <property type="entry name" value="CN_HYDROLASE"/>
    <property type="match status" value="1"/>
</dbReference>
<evidence type="ECO:0000259" key="2">
    <source>
        <dbReference type="PROSITE" id="PS50263"/>
    </source>
</evidence>
<gene>
    <name evidence="3" type="ORF">LNP81_26470</name>
</gene>
<keyword evidence="4" id="KW-1185">Reference proteome</keyword>
<keyword evidence="1 3" id="KW-0378">Hydrolase</keyword>
<evidence type="ECO:0000313" key="4">
    <source>
        <dbReference type="Proteomes" id="UP001430679"/>
    </source>
</evidence>
<dbReference type="SUPFAM" id="SSF56317">
    <property type="entry name" value="Carbon-nitrogen hydrolase"/>
    <property type="match status" value="1"/>
</dbReference>
<dbReference type="RefSeq" id="WP_230040590.1">
    <property type="nucleotide sequence ID" value="NZ_JAJJMM010000001.1"/>
</dbReference>
<accession>A0ABS8MM21</accession>
<dbReference type="PANTHER" id="PTHR43674:SF2">
    <property type="entry name" value="BETA-UREIDOPROPIONASE"/>
    <property type="match status" value="1"/>
</dbReference>